<dbReference type="Proteomes" id="UP000265100">
    <property type="component" value="Chromosome 9"/>
</dbReference>
<reference evidence="3" key="3">
    <citation type="submission" date="2025-08" db="UniProtKB">
        <authorList>
            <consortium name="Ensembl"/>
        </authorList>
    </citation>
    <scope>IDENTIFICATION</scope>
</reference>
<keyword evidence="1" id="KW-0175">Coiled coil</keyword>
<reference evidence="3 4" key="1">
    <citation type="submission" date="2018-05" db="EMBL/GenBank/DDBJ databases">
        <authorList>
            <person name="Datahose"/>
        </authorList>
    </citation>
    <scope>NUCLEOTIDE SEQUENCE</scope>
</reference>
<reference evidence="4" key="2">
    <citation type="submission" date="2023-03" db="EMBL/GenBank/DDBJ databases">
        <authorList>
            <consortium name="Wellcome Sanger Institute Data Sharing"/>
        </authorList>
    </citation>
    <scope>NUCLEOTIDE SEQUENCE [LARGE SCALE GENOMIC DNA]</scope>
</reference>
<dbReference type="Ensembl" id="ENSACLT00000082440.1">
    <property type="protein sequence ID" value="ENSACLP00000084803.1"/>
    <property type="gene ID" value="ENSACLG00000004437.2"/>
</dbReference>
<evidence type="ECO:0008006" key="5">
    <source>
        <dbReference type="Google" id="ProtNLM"/>
    </source>
</evidence>
<dbReference type="InterPro" id="IPR029602">
    <property type="entry name" value="IFT74"/>
</dbReference>
<dbReference type="PANTHER" id="PTHR31432:SF0">
    <property type="entry name" value="INTRAFLAGELLAR TRANSPORT PROTEIN 74 HOMOLOG"/>
    <property type="match status" value="1"/>
</dbReference>
<feature type="coiled-coil region" evidence="1">
    <location>
        <begin position="471"/>
        <end position="542"/>
    </location>
</feature>
<accession>A0AAX7VQ88</accession>
<evidence type="ECO:0000313" key="3">
    <source>
        <dbReference type="Ensembl" id="ENSACLP00000084803.1"/>
    </source>
</evidence>
<name>A0AAX7VQ88_ASTCA</name>
<evidence type="ECO:0000256" key="2">
    <source>
        <dbReference type="SAM" id="MobiDB-lite"/>
    </source>
</evidence>
<dbReference type="PANTHER" id="PTHR31432">
    <property type="entry name" value="INTRAFLAGELLAR TRANSPORT PROTEIN 74 HOMOLOG"/>
    <property type="match status" value="1"/>
</dbReference>
<feature type="region of interest" description="Disordered" evidence="2">
    <location>
        <begin position="1"/>
        <end position="36"/>
    </location>
</feature>
<feature type="coiled-coil region" evidence="1">
    <location>
        <begin position="110"/>
        <end position="168"/>
    </location>
</feature>
<dbReference type="GO" id="GO:0048487">
    <property type="term" value="F:beta-tubulin binding"/>
    <property type="evidence" value="ECO:0007669"/>
    <property type="project" value="InterPro"/>
</dbReference>
<reference evidence="3" key="4">
    <citation type="submission" date="2025-09" db="UniProtKB">
        <authorList>
            <consortium name="Ensembl"/>
        </authorList>
    </citation>
    <scope>IDENTIFICATION</scope>
</reference>
<dbReference type="AlphaFoldDB" id="A0AAX7VQ88"/>
<feature type="coiled-coil region" evidence="1">
    <location>
        <begin position="192"/>
        <end position="386"/>
    </location>
</feature>
<proteinExistence type="predicted"/>
<sequence>MASQRPPSSMGRPMSRSGSVVPGAGRPPTAIQPPPTAMRVATGMVPGTSAHPGLRGGIPVTTPGVLTAQIKVTERPVTQQGLSGMKTGMKGPQRQILDKSYYLGLLRSKINELTTETSRLHKEIESYNQENSVYLSYEKRAEGLAAEIKDMQGQLADYNMLVDKLNTNTEMEEMINDYNILKAENDSEAESIDNIFTERREREEAIRAIEEEIRRERRVADEVVQAMPAAKQEKYFTMTTTNEELLQELTVLQEELDVLITRKEDYEAELSHSQIKQEMVRLHETLSALEAKRDTMEAEQKSLGSPQEEREKLFKQVKEDNQEIASMERQLTEIRDRRRQITEEIRHLEQDSEAAQGFLESFEESRAQEEERLKQGQENIVSLLEHCSRNMLRLRQVDTVTASELRDMQEVLVSKETEVVQSESTARGLTTESQRLQQDLEKVQQLEGKITGELSTLQERVSTMQSELHTYRDLDTLRLTAEERKKRLQEEQVSLTQRRDAFGQLLEEMNQKHEALKTRLQENETHAQLANLERKWQHLEQNNFVMKEFIASKSQESDYASVAKSVSQQVADYNKSLIELLQNNMS</sequence>
<dbReference type="GO" id="GO:0035735">
    <property type="term" value="P:intraciliary transport involved in cilium assembly"/>
    <property type="evidence" value="ECO:0007669"/>
    <property type="project" value="TreeGrafter"/>
</dbReference>
<feature type="compositionally biased region" description="Low complexity" evidence="2">
    <location>
        <begin position="1"/>
        <end position="19"/>
    </location>
</feature>
<keyword evidence="4" id="KW-1185">Reference proteome</keyword>
<dbReference type="GO" id="GO:0005929">
    <property type="term" value="C:cilium"/>
    <property type="evidence" value="ECO:0007669"/>
    <property type="project" value="TreeGrafter"/>
</dbReference>
<evidence type="ECO:0000256" key="1">
    <source>
        <dbReference type="SAM" id="Coils"/>
    </source>
</evidence>
<dbReference type="GeneTree" id="ENSGT00390000007109"/>
<evidence type="ECO:0000313" key="4">
    <source>
        <dbReference type="Proteomes" id="UP000265100"/>
    </source>
</evidence>
<organism evidence="3 4">
    <name type="scientific">Astatotilapia calliptera</name>
    <name type="common">Eastern happy</name>
    <name type="synonym">Chromis callipterus</name>
    <dbReference type="NCBI Taxonomy" id="8154"/>
    <lineage>
        <taxon>Eukaryota</taxon>
        <taxon>Metazoa</taxon>
        <taxon>Chordata</taxon>
        <taxon>Craniata</taxon>
        <taxon>Vertebrata</taxon>
        <taxon>Euteleostomi</taxon>
        <taxon>Actinopterygii</taxon>
        <taxon>Neopterygii</taxon>
        <taxon>Teleostei</taxon>
        <taxon>Neoteleostei</taxon>
        <taxon>Acanthomorphata</taxon>
        <taxon>Ovalentaria</taxon>
        <taxon>Cichlomorphae</taxon>
        <taxon>Cichliformes</taxon>
        <taxon>Cichlidae</taxon>
        <taxon>African cichlids</taxon>
        <taxon>Pseudocrenilabrinae</taxon>
        <taxon>Haplochromini</taxon>
        <taxon>Astatotilapia</taxon>
    </lineage>
</organism>
<protein>
    <recommendedName>
        <fullName evidence="5">Intraflagellar transport 74 homolog</fullName>
    </recommendedName>
</protein>
<gene>
    <name evidence="3" type="primary">IFT74</name>
</gene>
<dbReference type="GO" id="GO:0030992">
    <property type="term" value="C:intraciliary transport particle B"/>
    <property type="evidence" value="ECO:0007669"/>
    <property type="project" value="InterPro"/>
</dbReference>